<feature type="transmembrane region" description="Helical" evidence="1">
    <location>
        <begin position="99"/>
        <end position="122"/>
    </location>
</feature>
<accession>A0A921IMB6</accession>
<feature type="transmembrane region" description="Helical" evidence="1">
    <location>
        <begin position="175"/>
        <end position="194"/>
    </location>
</feature>
<evidence type="ECO:0000256" key="1">
    <source>
        <dbReference type="SAM" id="Phobius"/>
    </source>
</evidence>
<comment type="caution">
    <text evidence="2">The sequence shown here is derived from an EMBL/GenBank/DDBJ whole genome shotgun (WGS) entry which is preliminary data.</text>
</comment>
<keyword evidence="1" id="KW-0472">Membrane</keyword>
<evidence type="ECO:0000313" key="3">
    <source>
        <dbReference type="Proteomes" id="UP000746751"/>
    </source>
</evidence>
<name>A0A921IMB6_9ACTN</name>
<proteinExistence type="predicted"/>
<reference evidence="2" key="2">
    <citation type="submission" date="2021-09" db="EMBL/GenBank/DDBJ databases">
        <authorList>
            <person name="Gilroy R."/>
        </authorList>
    </citation>
    <scope>NUCLEOTIDE SEQUENCE</scope>
    <source>
        <strain evidence="2">ChiGjej2B2-7701</strain>
    </source>
</reference>
<dbReference type="AlphaFoldDB" id="A0A921IMB6"/>
<dbReference type="Proteomes" id="UP000746751">
    <property type="component" value="Unassembled WGS sequence"/>
</dbReference>
<feature type="transmembrane region" description="Helical" evidence="1">
    <location>
        <begin position="248"/>
        <end position="272"/>
    </location>
</feature>
<feature type="transmembrane region" description="Helical" evidence="1">
    <location>
        <begin position="143"/>
        <end position="163"/>
    </location>
</feature>
<sequence>MRVIVETNSRVRVRTRTRVKRAVVRLLRFLAGAPDTTSGEAIVVRRVSRVGAVVRAVVPDPLIENRQARAMATGLVVGIVHVAFALVNVVMGLLAQSVWILSVGIVIAGLNAGKSYLASGALMSVTLDRRVESVDSLRRCRRAGTALALAVLVMSGTVARIVLQGFGGTYPGALMYIYAAYAFVLVTVALVNLVRARREETLSVKGVRVFNLASAIISIFALQTVVLSRVDWEGLPVRVSRNLVEGTVGGLVCLVMVVMGLWLALTATARLAERGRSEVRYRTRR</sequence>
<protein>
    <submittedName>
        <fullName evidence="2">Uncharacterized protein</fullName>
    </submittedName>
</protein>
<keyword evidence="1" id="KW-0812">Transmembrane</keyword>
<organism evidence="2 3">
    <name type="scientific">Collinsella ihumii</name>
    <dbReference type="NCBI Taxonomy" id="1720204"/>
    <lineage>
        <taxon>Bacteria</taxon>
        <taxon>Bacillati</taxon>
        <taxon>Actinomycetota</taxon>
        <taxon>Coriobacteriia</taxon>
        <taxon>Coriobacteriales</taxon>
        <taxon>Coriobacteriaceae</taxon>
        <taxon>Collinsella</taxon>
    </lineage>
</organism>
<reference evidence="2" key="1">
    <citation type="journal article" date="2021" name="PeerJ">
        <title>Extensive microbial diversity within the chicken gut microbiome revealed by metagenomics and culture.</title>
        <authorList>
            <person name="Gilroy R."/>
            <person name="Ravi A."/>
            <person name="Getino M."/>
            <person name="Pursley I."/>
            <person name="Horton D.L."/>
            <person name="Alikhan N.F."/>
            <person name="Baker D."/>
            <person name="Gharbi K."/>
            <person name="Hall N."/>
            <person name="Watson M."/>
            <person name="Adriaenssens E.M."/>
            <person name="Foster-Nyarko E."/>
            <person name="Jarju S."/>
            <person name="Secka A."/>
            <person name="Antonio M."/>
            <person name="Oren A."/>
            <person name="Chaudhuri R.R."/>
            <person name="La Ragione R."/>
            <person name="Hildebrand F."/>
            <person name="Pallen M.J."/>
        </authorList>
    </citation>
    <scope>NUCLEOTIDE SEQUENCE</scope>
    <source>
        <strain evidence="2">ChiGjej2B2-7701</strain>
    </source>
</reference>
<feature type="transmembrane region" description="Helical" evidence="1">
    <location>
        <begin position="72"/>
        <end position="93"/>
    </location>
</feature>
<dbReference type="EMBL" id="DYVF01000007">
    <property type="protein sequence ID" value="HJG29945.1"/>
    <property type="molecule type" value="Genomic_DNA"/>
</dbReference>
<keyword evidence="1" id="KW-1133">Transmembrane helix</keyword>
<evidence type="ECO:0000313" key="2">
    <source>
        <dbReference type="EMBL" id="HJG29945.1"/>
    </source>
</evidence>
<gene>
    <name evidence="2" type="ORF">K8U80_00950</name>
</gene>
<feature type="transmembrane region" description="Helical" evidence="1">
    <location>
        <begin position="206"/>
        <end position="228"/>
    </location>
</feature>